<keyword evidence="9" id="KW-1185">Reference proteome</keyword>
<dbReference type="PANTHER" id="PTHR40077">
    <property type="entry name" value="MEMBRANE PROTEIN-RELATED"/>
    <property type="match status" value="1"/>
</dbReference>
<evidence type="ECO:0000256" key="1">
    <source>
        <dbReference type="ARBA" id="ARBA00004651"/>
    </source>
</evidence>
<sequence length="172" mass="19594">MSTNAVEGHPRALQRVVDCTPVSNEHTPQAADAISAPAPAPQSADQPRAVADRERKARTAFRFYRALAFVTGVMLLILVVEMIIKYVIRWEEVVPYIEWVPFAHGWIYVIYLAAVFNLWSVMRWPFKRIVFLVLAGVVPVLSFVMERRASQWFAEDLPRLIDRARKTANLAS</sequence>
<feature type="transmembrane region" description="Helical" evidence="6">
    <location>
        <begin position="63"/>
        <end position="84"/>
    </location>
</feature>
<dbReference type="Pfam" id="PF12823">
    <property type="entry name" value="DUF3817"/>
    <property type="match status" value="1"/>
</dbReference>
<evidence type="ECO:0000313" key="8">
    <source>
        <dbReference type="EMBL" id="ROR73624.1"/>
    </source>
</evidence>
<dbReference type="GO" id="GO:0005886">
    <property type="term" value="C:plasma membrane"/>
    <property type="evidence" value="ECO:0007669"/>
    <property type="project" value="UniProtKB-SubCell"/>
</dbReference>
<keyword evidence="2" id="KW-1003">Cell membrane</keyword>
<evidence type="ECO:0000313" key="9">
    <source>
        <dbReference type="Proteomes" id="UP000280668"/>
    </source>
</evidence>
<evidence type="ECO:0000256" key="4">
    <source>
        <dbReference type="ARBA" id="ARBA00022989"/>
    </source>
</evidence>
<dbReference type="AlphaFoldDB" id="A0A3N2BF13"/>
<comment type="caution">
    <text evidence="8">The sequence shown here is derived from an EMBL/GenBank/DDBJ whole genome shotgun (WGS) entry which is preliminary data.</text>
</comment>
<dbReference type="Proteomes" id="UP000280668">
    <property type="component" value="Unassembled WGS sequence"/>
</dbReference>
<feature type="domain" description="DUF3817" evidence="7">
    <location>
        <begin position="62"/>
        <end position="150"/>
    </location>
</feature>
<evidence type="ECO:0000256" key="6">
    <source>
        <dbReference type="SAM" id="Phobius"/>
    </source>
</evidence>
<proteinExistence type="predicted"/>
<gene>
    <name evidence="8" type="ORF">EDD31_2011</name>
</gene>
<reference evidence="8 9" key="1">
    <citation type="submission" date="2018-11" db="EMBL/GenBank/DDBJ databases">
        <title>Sequencing the genomes of 1000 actinobacteria strains.</title>
        <authorList>
            <person name="Klenk H.-P."/>
        </authorList>
    </citation>
    <scope>NUCLEOTIDE SEQUENCE [LARGE SCALE GENOMIC DNA]</scope>
    <source>
        <strain evidence="8 9">DSM 11294</strain>
    </source>
</reference>
<comment type="subcellular location">
    <subcellularLocation>
        <location evidence="1">Cell membrane</location>
        <topology evidence="1">Multi-pass membrane protein</topology>
    </subcellularLocation>
</comment>
<keyword evidence="4 6" id="KW-1133">Transmembrane helix</keyword>
<dbReference type="OrthoDB" id="9342687at2"/>
<dbReference type="NCBIfam" id="TIGR03954">
    <property type="entry name" value="integ_memb_HG"/>
    <property type="match status" value="1"/>
</dbReference>
<feature type="transmembrane region" description="Helical" evidence="6">
    <location>
        <begin position="104"/>
        <end position="122"/>
    </location>
</feature>
<dbReference type="EMBL" id="RKHK01000001">
    <property type="protein sequence ID" value="ROR73624.1"/>
    <property type="molecule type" value="Genomic_DNA"/>
</dbReference>
<evidence type="ECO:0000256" key="3">
    <source>
        <dbReference type="ARBA" id="ARBA00022692"/>
    </source>
</evidence>
<keyword evidence="5 6" id="KW-0472">Membrane</keyword>
<protein>
    <submittedName>
        <fullName evidence="8">Integral membrane protein</fullName>
    </submittedName>
</protein>
<evidence type="ECO:0000256" key="5">
    <source>
        <dbReference type="ARBA" id="ARBA00023136"/>
    </source>
</evidence>
<keyword evidence="3 6" id="KW-0812">Transmembrane</keyword>
<evidence type="ECO:0000259" key="7">
    <source>
        <dbReference type="Pfam" id="PF12823"/>
    </source>
</evidence>
<organism evidence="8 9">
    <name type="scientific">Bogoriella caseilytica</name>
    <dbReference type="NCBI Taxonomy" id="56055"/>
    <lineage>
        <taxon>Bacteria</taxon>
        <taxon>Bacillati</taxon>
        <taxon>Actinomycetota</taxon>
        <taxon>Actinomycetes</taxon>
        <taxon>Micrococcales</taxon>
        <taxon>Bogoriellaceae</taxon>
        <taxon>Bogoriella</taxon>
    </lineage>
</organism>
<name>A0A3N2BF13_9MICO</name>
<dbReference type="InterPro" id="IPR023845">
    <property type="entry name" value="DUF3817_TM"/>
</dbReference>
<feature type="transmembrane region" description="Helical" evidence="6">
    <location>
        <begin position="129"/>
        <end position="145"/>
    </location>
</feature>
<evidence type="ECO:0000256" key="2">
    <source>
        <dbReference type="ARBA" id="ARBA00022475"/>
    </source>
</evidence>
<dbReference type="PANTHER" id="PTHR40077:SF2">
    <property type="entry name" value="MEMBRANE PROTEIN"/>
    <property type="match status" value="1"/>
</dbReference>
<accession>A0A3N2BF13</accession>